<name>D7DMR9_METV0</name>
<gene>
    <name evidence="3" type="ordered locus">M301_2485</name>
</gene>
<dbReference type="InterPro" id="IPR050879">
    <property type="entry name" value="Acyltransferase_3"/>
</dbReference>
<dbReference type="GO" id="GO:0016747">
    <property type="term" value="F:acyltransferase activity, transferring groups other than amino-acyl groups"/>
    <property type="evidence" value="ECO:0007669"/>
    <property type="project" value="InterPro"/>
</dbReference>
<keyword evidence="3" id="KW-0808">Transferase</keyword>
<dbReference type="AlphaFoldDB" id="D7DMR9"/>
<accession>D7DMR9</accession>
<organism evidence="3 4">
    <name type="scientific">Methylotenera versatilis (strain 301)</name>
    <dbReference type="NCBI Taxonomy" id="666681"/>
    <lineage>
        <taxon>Bacteria</taxon>
        <taxon>Pseudomonadati</taxon>
        <taxon>Pseudomonadota</taxon>
        <taxon>Betaproteobacteria</taxon>
        <taxon>Nitrosomonadales</taxon>
        <taxon>Methylophilaceae</taxon>
        <taxon>Methylotenera</taxon>
    </lineage>
</organism>
<dbReference type="EMBL" id="CP002056">
    <property type="protein sequence ID" value="ADI30846.1"/>
    <property type="molecule type" value="Genomic_DNA"/>
</dbReference>
<proteinExistence type="predicted"/>
<keyword evidence="3" id="KW-0012">Acyltransferase</keyword>
<evidence type="ECO:0000313" key="4">
    <source>
        <dbReference type="Proteomes" id="UP000000383"/>
    </source>
</evidence>
<feature type="transmembrane region" description="Helical" evidence="1">
    <location>
        <begin position="185"/>
        <end position="206"/>
    </location>
</feature>
<evidence type="ECO:0000256" key="1">
    <source>
        <dbReference type="SAM" id="Phobius"/>
    </source>
</evidence>
<dbReference type="KEGG" id="meh:M301_2485"/>
<protein>
    <submittedName>
        <fullName evidence="3">Acyltransferase 3</fullName>
    </submittedName>
</protein>
<dbReference type="OrthoDB" id="9814807at2"/>
<dbReference type="eggNOG" id="COG1835">
    <property type="taxonomic scope" value="Bacteria"/>
</dbReference>
<feature type="transmembrane region" description="Helical" evidence="1">
    <location>
        <begin position="127"/>
        <end position="144"/>
    </location>
</feature>
<evidence type="ECO:0000259" key="2">
    <source>
        <dbReference type="Pfam" id="PF01757"/>
    </source>
</evidence>
<feature type="transmembrane region" description="Helical" evidence="1">
    <location>
        <begin position="85"/>
        <end position="106"/>
    </location>
</feature>
<dbReference type="PANTHER" id="PTHR23028">
    <property type="entry name" value="ACETYLTRANSFERASE"/>
    <property type="match status" value="1"/>
</dbReference>
<reference evidence="3 4" key="2">
    <citation type="journal article" date="2011" name="J. Bacteriol.">
        <title>Genomes of three methylotrophs from a single niche uncover genetic and metabolic divergence of Methylophilaceae.</title>
        <authorList>
            <person name="Lapidus A."/>
            <person name="Clum A."/>
            <person name="Labutti K."/>
            <person name="Kaluzhnaya M.G."/>
            <person name="Lim S."/>
            <person name="Beck D.A."/>
            <person name="Glavina Del Rio T."/>
            <person name="Nolan M."/>
            <person name="Mavromatis K."/>
            <person name="Huntemann M."/>
            <person name="Lucas S."/>
            <person name="Lidstrom M.E."/>
            <person name="Ivanova N."/>
            <person name="Chistoserdova L."/>
        </authorList>
    </citation>
    <scope>NUCLEOTIDE SEQUENCE [LARGE SCALE GENOMIC DNA]</scope>
    <source>
        <strain evidence="3 4">301</strain>
    </source>
</reference>
<dbReference type="Pfam" id="PF01757">
    <property type="entry name" value="Acyl_transf_3"/>
    <property type="match status" value="1"/>
</dbReference>
<keyword evidence="1" id="KW-1133">Transmembrane helix</keyword>
<dbReference type="InterPro" id="IPR002656">
    <property type="entry name" value="Acyl_transf_3_dom"/>
</dbReference>
<reference evidence="4" key="1">
    <citation type="submission" date="2010-05" db="EMBL/GenBank/DDBJ databases">
        <title>Complete sequence of Methylotenera sp. 301.</title>
        <authorList>
            <person name="Lucas S."/>
            <person name="Copeland A."/>
            <person name="Lapidus A."/>
            <person name="Cheng J.-F."/>
            <person name="Bruce D."/>
            <person name="Goodwin L."/>
            <person name="Pitluck S."/>
            <person name="Clum A."/>
            <person name="Land M."/>
            <person name="Hauser L."/>
            <person name="Kyrpides N."/>
            <person name="Ivanova N."/>
            <person name="Chistoservova L."/>
            <person name="Kalyuzhnaya M."/>
            <person name="Woyke T."/>
        </authorList>
    </citation>
    <scope>NUCLEOTIDE SEQUENCE [LARGE SCALE GENOMIC DNA]</scope>
    <source>
        <strain evidence="4">301</strain>
    </source>
</reference>
<feature type="transmembrane region" description="Helical" evidence="1">
    <location>
        <begin position="243"/>
        <end position="260"/>
    </location>
</feature>
<keyword evidence="1" id="KW-0812">Transmembrane</keyword>
<dbReference type="HOGENOM" id="CLU_914697_0_0_4"/>
<sequence>MRLFWVSFFKGKHVNVTSNTFSDDKSSVLVNSQSVSSYSHLSWLDQIRGCAALYVVCHHAVRQVIIIGNHAHDPFYRFLQLATGFGHYAVDIFIVLSGYCLMLPLIRKQHFGSILNFYIRRTARIVLPYYGALFLTLICIYFLMGEMQDSVWAGSALPVTFESVWKHLLLIHQWFPSDATKINGAFWSIGVEYQIYFLFPLFYFLARKFGFVRTFFIITIISYTLWTICFYFDIFNAGENGASIYYCSLFFMGAAAAQFANQQNKTQAILFIDGHSKTIMLIAFAGIGAIALVSSLIGHFNLSV</sequence>
<dbReference type="Proteomes" id="UP000000383">
    <property type="component" value="Chromosome"/>
</dbReference>
<feature type="transmembrane region" description="Helical" evidence="1">
    <location>
        <begin position="215"/>
        <end position="237"/>
    </location>
</feature>
<evidence type="ECO:0000313" key="3">
    <source>
        <dbReference type="EMBL" id="ADI30846.1"/>
    </source>
</evidence>
<keyword evidence="4" id="KW-1185">Reference proteome</keyword>
<keyword evidence="1" id="KW-0472">Membrane</keyword>
<feature type="transmembrane region" description="Helical" evidence="1">
    <location>
        <begin position="281"/>
        <end position="302"/>
    </location>
</feature>
<feature type="domain" description="Acyltransferase 3" evidence="2">
    <location>
        <begin position="42"/>
        <end position="295"/>
    </location>
</feature>